<dbReference type="GO" id="GO:0009279">
    <property type="term" value="C:cell outer membrane"/>
    <property type="evidence" value="ECO:0007669"/>
    <property type="project" value="UniProtKB-SubCell"/>
</dbReference>
<dbReference type="InterPro" id="IPR012910">
    <property type="entry name" value="Plug_dom"/>
</dbReference>
<dbReference type="Proteomes" id="UP000199759">
    <property type="component" value="Unassembled WGS sequence"/>
</dbReference>
<dbReference type="AlphaFoldDB" id="A0A1G9QLA3"/>
<evidence type="ECO:0000313" key="16">
    <source>
        <dbReference type="Proteomes" id="UP000199759"/>
    </source>
</evidence>
<evidence type="ECO:0000259" key="13">
    <source>
        <dbReference type="Pfam" id="PF00593"/>
    </source>
</evidence>
<dbReference type="CDD" id="cd01347">
    <property type="entry name" value="ligand_gated_channel"/>
    <property type="match status" value="1"/>
</dbReference>
<accession>A0A1G9QLA3</accession>
<dbReference type="OrthoDB" id="9796221at2"/>
<keyword evidence="2 10" id="KW-0813">Transport</keyword>
<dbReference type="PROSITE" id="PS52016">
    <property type="entry name" value="TONB_DEPENDENT_REC_3"/>
    <property type="match status" value="1"/>
</dbReference>
<dbReference type="GO" id="GO:0015344">
    <property type="term" value="F:siderophore uptake transmembrane transporter activity"/>
    <property type="evidence" value="ECO:0007669"/>
    <property type="project" value="TreeGrafter"/>
</dbReference>
<sequence>MPVTFHSRLLCATALLAVPATALAQETRAEETIYVTAARTPLASEDATASISVLDTTMIEARSGVFIADILRAIPGLAVSRSGTAGALTQIRARGSEANHVLVLIDGIEAASPFTGEADFAHYAFDYLASIEVARGEQSALWGADAIGGVISLRSALPEQGREAALRLEAGSFGTTRLSARLGKALERGYLAAGVGVFETDGIDVSGLGGERDGYSNRSANLQAGHELGDGLRVEAALRWVGYDTASDSDTDYDGRLDNTGDSRRGDQVLARAALSLDHEVGELALAHEFAMQFTDDVSRSFDGASRTALSQGQRSQTHYQLTGRWSAGAIEHRLTGLVEYEQDETSNDAGPGSLANQRQNLSSAAFAFDYGLGRGPLDLTASARHESNQRFEDALTWRAGLAWSFDSLDGRLRLSGGEGVKNPGVFELFGYFPAYFIGNPDLKPERSRGWELGWEQVFAGGRGHASAVWFRSELTDEIYTDFGVFPATARNASSQSDRSGLEFEAGWDVTDRFAVFGSATLMDSEQDGAAEIRRPERLASLTLDWHPDASWSASMTFDHTGEQLDTDFGTFQDVTLDAYTLVGGQLRWQAREGVELYLRGQNLLDEDYQDVFGYHTPGRALYLGLRLRHG</sequence>
<evidence type="ECO:0000256" key="3">
    <source>
        <dbReference type="ARBA" id="ARBA00022452"/>
    </source>
</evidence>
<evidence type="ECO:0000256" key="4">
    <source>
        <dbReference type="ARBA" id="ARBA00022692"/>
    </source>
</evidence>
<evidence type="ECO:0000256" key="10">
    <source>
        <dbReference type="PROSITE-ProRule" id="PRU01360"/>
    </source>
</evidence>
<reference evidence="15 16" key="1">
    <citation type="submission" date="2016-10" db="EMBL/GenBank/DDBJ databases">
        <authorList>
            <person name="de Groot N.N."/>
        </authorList>
    </citation>
    <scope>NUCLEOTIDE SEQUENCE [LARGE SCALE GENOMIC DNA]</scope>
    <source>
        <strain evidence="15 16">DSM 16077</strain>
    </source>
</reference>
<dbReference type="GO" id="GO:0044718">
    <property type="term" value="P:siderophore transmembrane transport"/>
    <property type="evidence" value="ECO:0007669"/>
    <property type="project" value="TreeGrafter"/>
</dbReference>
<dbReference type="InterPro" id="IPR039426">
    <property type="entry name" value="TonB-dep_rcpt-like"/>
</dbReference>
<evidence type="ECO:0000256" key="7">
    <source>
        <dbReference type="ARBA" id="ARBA00023077"/>
    </source>
</evidence>
<evidence type="ECO:0000259" key="14">
    <source>
        <dbReference type="Pfam" id="PF07715"/>
    </source>
</evidence>
<protein>
    <submittedName>
        <fullName evidence="15">Vitamin B12 transporter</fullName>
    </submittedName>
</protein>
<keyword evidence="9 10" id="KW-0998">Cell outer membrane</keyword>
<dbReference type="SUPFAM" id="SSF56935">
    <property type="entry name" value="Porins"/>
    <property type="match status" value="1"/>
</dbReference>
<evidence type="ECO:0000313" key="15">
    <source>
        <dbReference type="EMBL" id="SDM11756.1"/>
    </source>
</evidence>
<evidence type="ECO:0000256" key="12">
    <source>
        <dbReference type="SAM" id="SignalP"/>
    </source>
</evidence>
<feature type="domain" description="TonB-dependent receptor-like beta-barrel" evidence="13">
    <location>
        <begin position="208"/>
        <end position="604"/>
    </location>
</feature>
<dbReference type="RefSeq" id="WP_091768390.1">
    <property type="nucleotide sequence ID" value="NZ_FNHG01000005.1"/>
</dbReference>
<dbReference type="InterPro" id="IPR037066">
    <property type="entry name" value="Plug_dom_sf"/>
</dbReference>
<keyword evidence="4 10" id="KW-0812">Transmembrane</keyword>
<keyword evidence="7 11" id="KW-0798">TonB box</keyword>
<comment type="subcellular location">
    <subcellularLocation>
        <location evidence="1 10">Cell outer membrane</location>
        <topology evidence="1 10">Multi-pass membrane protein</topology>
    </subcellularLocation>
</comment>
<dbReference type="Pfam" id="PF07715">
    <property type="entry name" value="Plug"/>
    <property type="match status" value="1"/>
</dbReference>
<proteinExistence type="inferred from homology"/>
<dbReference type="Gene3D" id="2.170.130.10">
    <property type="entry name" value="TonB-dependent receptor, plug domain"/>
    <property type="match status" value="1"/>
</dbReference>
<evidence type="ECO:0000256" key="11">
    <source>
        <dbReference type="RuleBase" id="RU003357"/>
    </source>
</evidence>
<dbReference type="EMBL" id="FNHG01000005">
    <property type="protein sequence ID" value="SDM11756.1"/>
    <property type="molecule type" value="Genomic_DNA"/>
</dbReference>
<dbReference type="InterPro" id="IPR036942">
    <property type="entry name" value="Beta-barrel_TonB_sf"/>
</dbReference>
<keyword evidence="8 10" id="KW-0472">Membrane</keyword>
<dbReference type="Gene3D" id="2.40.170.20">
    <property type="entry name" value="TonB-dependent receptor, beta-barrel domain"/>
    <property type="match status" value="1"/>
</dbReference>
<evidence type="ECO:0000256" key="9">
    <source>
        <dbReference type="ARBA" id="ARBA00023237"/>
    </source>
</evidence>
<comment type="similarity">
    <text evidence="10 11">Belongs to the TonB-dependent receptor family.</text>
</comment>
<feature type="domain" description="TonB-dependent receptor plug" evidence="14">
    <location>
        <begin position="45"/>
        <end position="150"/>
    </location>
</feature>
<evidence type="ECO:0000256" key="2">
    <source>
        <dbReference type="ARBA" id="ARBA00022448"/>
    </source>
</evidence>
<organism evidence="15 16">
    <name type="scientific">Maricaulis salignorans</name>
    <dbReference type="NCBI Taxonomy" id="144026"/>
    <lineage>
        <taxon>Bacteria</taxon>
        <taxon>Pseudomonadati</taxon>
        <taxon>Pseudomonadota</taxon>
        <taxon>Alphaproteobacteria</taxon>
        <taxon>Maricaulales</taxon>
        <taxon>Maricaulaceae</taxon>
        <taxon>Maricaulis</taxon>
    </lineage>
</organism>
<keyword evidence="5 12" id="KW-0732">Signal</keyword>
<evidence type="ECO:0000256" key="8">
    <source>
        <dbReference type="ARBA" id="ARBA00023136"/>
    </source>
</evidence>
<keyword evidence="3 10" id="KW-1134">Transmembrane beta strand</keyword>
<keyword evidence="6" id="KW-0406">Ion transport</keyword>
<feature type="signal peptide" evidence="12">
    <location>
        <begin position="1"/>
        <end position="24"/>
    </location>
</feature>
<keyword evidence="16" id="KW-1185">Reference proteome</keyword>
<dbReference type="PANTHER" id="PTHR30069">
    <property type="entry name" value="TONB-DEPENDENT OUTER MEMBRANE RECEPTOR"/>
    <property type="match status" value="1"/>
</dbReference>
<evidence type="ECO:0000256" key="1">
    <source>
        <dbReference type="ARBA" id="ARBA00004571"/>
    </source>
</evidence>
<dbReference type="STRING" id="144026.SAMN04488568_10570"/>
<evidence type="ECO:0000256" key="6">
    <source>
        <dbReference type="ARBA" id="ARBA00023065"/>
    </source>
</evidence>
<dbReference type="InterPro" id="IPR000531">
    <property type="entry name" value="Beta-barrel_TonB"/>
</dbReference>
<gene>
    <name evidence="15" type="ORF">SAMN04488568_10570</name>
</gene>
<dbReference type="Pfam" id="PF00593">
    <property type="entry name" value="TonB_dep_Rec_b-barrel"/>
    <property type="match status" value="1"/>
</dbReference>
<evidence type="ECO:0000256" key="5">
    <source>
        <dbReference type="ARBA" id="ARBA00022729"/>
    </source>
</evidence>
<dbReference type="PANTHER" id="PTHR30069:SF53">
    <property type="entry name" value="COLICIN I RECEPTOR-RELATED"/>
    <property type="match status" value="1"/>
</dbReference>
<feature type="chain" id="PRO_5011615354" evidence="12">
    <location>
        <begin position="25"/>
        <end position="631"/>
    </location>
</feature>
<name>A0A1G9QLA3_9PROT</name>